<dbReference type="HOGENOM" id="CLU_1741392_0_0_1"/>
<keyword evidence="2" id="KW-1185">Reference proteome</keyword>
<proteinExistence type="predicted"/>
<dbReference type="GeneID" id="24109286"/>
<accession>R9PEB2</accession>
<organism evidence="1 2">
    <name type="scientific">Pseudozyma hubeiensis (strain SY62)</name>
    <name type="common">Yeast</name>
    <dbReference type="NCBI Taxonomy" id="1305764"/>
    <lineage>
        <taxon>Eukaryota</taxon>
        <taxon>Fungi</taxon>
        <taxon>Dikarya</taxon>
        <taxon>Basidiomycota</taxon>
        <taxon>Ustilaginomycotina</taxon>
        <taxon>Ustilaginomycetes</taxon>
        <taxon>Ustilaginales</taxon>
        <taxon>Ustilaginaceae</taxon>
        <taxon>Pseudozyma</taxon>
    </lineage>
</organism>
<protein>
    <submittedName>
        <fullName evidence="1">Uncharacterized protein</fullName>
    </submittedName>
</protein>
<reference evidence="2" key="1">
    <citation type="journal article" date="2013" name="Genome Announc.">
        <title>Draft genome sequence of the basidiomycetous yeast-like fungus Pseudozyma hubeiensis SY62, which produces an abundant amount of the biosurfactant mannosylerythritol lipids.</title>
        <authorList>
            <person name="Konishi M."/>
            <person name="Hatada Y."/>
            <person name="Horiuchi J."/>
        </authorList>
    </citation>
    <scope>NUCLEOTIDE SEQUENCE [LARGE SCALE GENOMIC DNA]</scope>
    <source>
        <strain evidence="2">SY62</strain>
    </source>
</reference>
<evidence type="ECO:0000313" key="2">
    <source>
        <dbReference type="Proteomes" id="UP000014071"/>
    </source>
</evidence>
<name>R9PEB2_PSEHS</name>
<sequence>MIALELFSLERVDRKEAWRFGQEGNELVVVTDELVVVCDAKTVQKVVRDWTLRAELDLSFSAAPESVSAFVLGCGFRKDAAEFDKVSRLRPSERRLKGADEAGLREAEDEPVNSPITAGVERPVLCNALSSPCDYSFNVDEGFERKATLR</sequence>
<dbReference type="Proteomes" id="UP000014071">
    <property type="component" value="Unassembled WGS sequence"/>
</dbReference>
<dbReference type="EMBL" id="DF238801">
    <property type="protein sequence ID" value="GAC96420.1"/>
    <property type="molecule type" value="Genomic_DNA"/>
</dbReference>
<dbReference type="AlphaFoldDB" id="R9PEB2"/>
<dbReference type="RefSeq" id="XP_012190007.1">
    <property type="nucleotide sequence ID" value="XM_012334617.1"/>
</dbReference>
<gene>
    <name evidence="1" type="ORF">PHSY_004000</name>
</gene>
<evidence type="ECO:0000313" key="1">
    <source>
        <dbReference type="EMBL" id="GAC96420.1"/>
    </source>
</evidence>